<dbReference type="PANTHER" id="PTHR30213">
    <property type="entry name" value="INNER MEMBRANE PROTEIN YHJD"/>
    <property type="match status" value="1"/>
</dbReference>
<keyword evidence="2" id="KW-1003">Cell membrane</keyword>
<name>A0A934NC54_9BACT</name>
<accession>A0A934NC54</accession>
<dbReference type="EMBL" id="JAEKNQ010000031">
    <property type="protein sequence ID" value="MBJ7603111.1"/>
    <property type="molecule type" value="Genomic_DNA"/>
</dbReference>
<feature type="transmembrane region" description="Helical" evidence="7">
    <location>
        <begin position="132"/>
        <end position="152"/>
    </location>
</feature>
<feature type="transmembrane region" description="Helical" evidence="7">
    <location>
        <begin position="92"/>
        <end position="111"/>
    </location>
</feature>
<organism evidence="8 9">
    <name type="scientific">Candidatus Dormiibacter inghamiae</name>
    <dbReference type="NCBI Taxonomy" id="3127013"/>
    <lineage>
        <taxon>Bacteria</taxon>
        <taxon>Bacillati</taxon>
        <taxon>Candidatus Dormiibacterota</taxon>
        <taxon>Candidatus Dormibacteria</taxon>
        <taxon>Candidatus Dormibacterales</taxon>
        <taxon>Candidatus Dormibacteraceae</taxon>
        <taxon>Candidatus Dormiibacter</taxon>
    </lineage>
</organism>
<dbReference type="PANTHER" id="PTHR30213:SF1">
    <property type="entry name" value="INNER MEMBRANE PROTEIN YHJD"/>
    <property type="match status" value="1"/>
</dbReference>
<dbReference type="Proteomes" id="UP000620075">
    <property type="component" value="Unassembled WGS sequence"/>
</dbReference>
<dbReference type="GO" id="GO:0005886">
    <property type="term" value="C:plasma membrane"/>
    <property type="evidence" value="ECO:0007669"/>
    <property type="project" value="UniProtKB-SubCell"/>
</dbReference>
<feature type="transmembrane region" description="Helical" evidence="7">
    <location>
        <begin position="32"/>
        <end position="55"/>
    </location>
</feature>
<dbReference type="NCBIfam" id="TIGR00765">
    <property type="entry name" value="yihY_not_rbn"/>
    <property type="match status" value="1"/>
</dbReference>
<evidence type="ECO:0000256" key="1">
    <source>
        <dbReference type="ARBA" id="ARBA00004651"/>
    </source>
</evidence>
<comment type="caution">
    <text evidence="8">The sequence shown here is derived from an EMBL/GenBank/DDBJ whole genome shotgun (WGS) entry which is preliminary data.</text>
</comment>
<keyword evidence="3 7" id="KW-0812">Transmembrane</keyword>
<feature type="transmembrane region" description="Helical" evidence="7">
    <location>
        <begin position="228"/>
        <end position="253"/>
    </location>
</feature>
<comment type="subcellular location">
    <subcellularLocation>
        <location evidence="1">Cell membrane</location>
        <topology evidence="1">Multi-pass membrane protein</topology>
    </subcellularLocation>
</comment>
<gene>
    <name evidence="8" type="ORF">JF888_07985</name>
</gene>
<evidence type="ECO:0000256" key="5">
    <source>
        <dbReference type="ARBA" id="ARBA00023136"/>
    </source>
</evidence>
<evidence type="ECO:0000256" key="2">
    <source>
        <dbReference type="ARBA" id="ARBA00022475"/>
    </source>
</evidence>
<sequence>MKSLLERAQKSFPGRLLKAFGEAKGGNYAAGLAFNAFMSMFPLMLGILAIIGLVVRDPHLLERVQSVVIGVFPSDAHDALTSTLKGASQHSGLLGIISILGLIWSGSRLFANLEFALGEMYGVEQRKFLRQLLMTMAMMGIFVVALSVSVVLNGAAGLTPLSTILAPIVGAVVMIVFMTIIYRVVPNRSFELKEVLKGAILAGVLIELITLVFPIYSHLMHGFSTYGAAFSLFFLLATWLFFVSEFILLGAVLNRMVAGAPQEGGLVEDAAANDTETRGSEAAERQRSGGEGEEAAKPEAGDDSDRSRAGAAVATKE</sequence>
<dbReference type="Pfam" id="PF03631">
    <property type="entry name" value="Virul_fac_BrkB"/>
    <property type="match status" value="1"/>
</dbReference>
<feature type="transmembrane region" description="Helical" evidence="7">
    <location>
        <begin position="164"/>
        <end position="184"/>
    </location>
</feature>
<evidence type="ECO:0000256" key="7">
    <source>
        <dbReference type="SAM" id="Phobius"/>
    </source>
</evidence>
<keyword evidence="5 7" id="KW-0472">Membrane</keyword>
<evidence type="ECO:0000256" key="4">
    <source>
        <dbReference type="ARBA" id="ARBA00022989"/>
    </source>
</evidence>
<dbReference type="InterPro" id="IPR017039">
    <property type="entry name" value="Virul_fac_BrkB"/>
</dbReference>
<keyword evidence="4 7" id="KW-1133">Transmembrane helix</keyword>
<evidence type="ECO:0000313" key="9">
    <source>
        <dbReference type="Proteomes" id="UP000620075"/>
    </source>
</evidence>
<evidence type="ECO:0000256" key="6">
    <source>
        <dbReference type="SAM" id="MobiDB-lite"/>
    </source>
</evidence>
<evidence type="ECO:0000313" key="8">
    <source>
        <dbReference type="EMBL" id="MBJ7603111.1"/>
    </source>
</evidence>
<evidence type="ECO:0000256" key="3">
    <source>
        <dbReference type="ARBA" id="ARBA00022692"/>
    </source>
</evidence>
<feature type="region of interest" description="Disordered" evidence="6">
    <location>
        <begin position="268"/>
        <end position="317"/>
    </location>
</feature>
<proteinExistence type="predicted"/>
<feature type="transmembrane region" description="Helical" evidence="7">
    <location>
        <begin position="196"/>
        <end position="216"/>
    </location>
</feature>
<reference evidence="8 9" key="1">
    <citation type="submission" date="2020-10" db="EMBL/GenBank/DDBJ databases">
        <title>Ca. Dormibacterota MAGs.</title>
        <authorList>
            <person name="Montgomery K."/>
        </authorList>
    </citation>
    <scope>NUCLEOTIDE SEQUENCE [LARGE SCALE GENOMIC DNA]</scope>
    <source>
        <strain evidence="8">SC8811_S16_3</strain>
    </source>
</reference>
<dbReference type="RefSeq" id="WP_338178556.1">
    <property type="nucleotide sequence ID" value="NZ_JAEKNQ010000031.1"/>
</dbReference>
<dbReference type="AlphaFoldDB" id="A0A934NC54"/>
<feature type="compositionally biased region" description="Basic and acidic residues" evidence="6">
    <location>
        <begin position="275"/>
        <end position="308"/>
    </location>
</feature>
<protein>
    <submittedName>
        <fullName evidence="8">YihY/virulence factor BrkB family protein</fullName>
    </submittedName>
</protein>